<dbReference type="Proteomes" id="UP001174136">
    <property type="component" value="Unassembled WGS sequence"/>
</dbReference>
<proteinExistence type="predicted"/>
<dbReference type="EMBL" id="JAOPHQ010000063">
    <property type="protein sequence ID" value="KAK0155926.1"/>
    <property type="molecule type" value="Genomic_DNA"/>
</dbReference>
<feature type="compositionally biased region" description="Basic and acidic residues" evidence="1">
    <location>
        <begin position="9"/>
        <end position="20"/>
    </location>
</feature>
<evidence type="ECO:0000313" key="3">
    <source>
        <dbReference type="Proteomes" id="UP001174136"/>
    </source>
</evidence>
<feature type="compositionally biased region" description="Basic and acidic residues" evidence="1">
    <location>
        <begin position="336"/>
        <end position="346"/>
    </location>
</feature>
<feature type="compositionally biased region" description="Acidic residues" evidence="1">
    <location>
        <begin position="309"/>
        <end position="335"/>
    </location>
</feature>
<feature type="compositionally biased region" description="Basic and acidic residues" evidence="1">
    <location>
        <begin position="136"/>
        <end position="158"/>
    </location>
</feature>
<name>A0AA47P9E6_MERPO</name>
<feature type="compositionally biased region" description="Polar residues" evidence="1">
    <location>
        <begin position="60"/>
        <end position="81"/>
    </location>
</feature>
<feature type="compositionally biased region" description="Basic and acidic residues" evidence="1">
    <location>
        <begin position="279"/>
        <end position="301"/>
    </location>
</feature>
<feature type="compositionally biased region" description="Acidic residues" evidence="1">
    <location>
        <begin position="389"/>
        <end position="398"/>
    </location>
</feature>
<protein>
    <submittedName>
        <fullName evidence="2">Uncharacterized protein</fullName>
    </submittedName>
</protein>
<evidence type="ECO:0000313" key="2">
    <source>
        <dbReference type="EMBL" id="KAK0155926.1"/>
    </source>
</evidence>
<reference evidence="2" key="1">
    <citation type="journal article" date="2023" name="Front. Mar. Sci.">
        <title>A new Merluccius polli reference genome to investigate the effects of global change in West African waters.</title>
        <authorList>
            <person name="Mateo J.L."/>
            <person name="Blanco-Fernandez C."/>
            <person name="Garcia-Vazquez E."/>
            <person name="Machado-Schiaffino G."/>
        </authorList>
    </citation>
    <scope>NUCLEOTIDE SEQUENCE</scope>
    <source>
        <strain evidence="2">C29</strain>
        <tissue evidence="2">Fin</tissue>
    </source>
</reference>
<sequence length="573" mass="62061">MASAGPDNVRTHDEEKEREALLNNGSTLPSSQPLALLSHSNPALGPLDSTTRDEGEDDTTNSGLHCNSNQVSVHSSETNLPESHHPTDLDSNCNTGDSICEIEEPSLESELNLPPAALPVECSLHPVVTELGAKQTLERTNTDRHIQAPTEPEKRQEADTPGTPPNDESVSESESHLDSEASRLLSASLEELKSSALKTTDNTTNASPSPALPETASDNQSDSDITPPQAQTPRDDHLGSDEGCEEAHAVTLRKEDAVTLVPLSIVSSPEVVEEEEEAKEEKKRNSVTEPASKPETHRDSVAGESNTETSEEAEQEEEAEEAEAEAEEEEEEEEMLDKPEDKHENDENGTGQVAFSAEPGVEAFVRREEEEDNNVTERSHDDAERPEEGEVEGSEVEEVNGKDRRRVASLPASKPETHRDSEAVVGKRDTETNEDEVETLDTPEEKRENAKVGTGHAAFSADPGTKTPERKEEEDDDVPEALLDHAAVQEEGEVEKYGGTEGEITSMTEMESGPKTRGDSEPGESSAGQEEKQGTEGNHKDTKDETGGVPLSDNLDVEVKDTETKAKKEAISE</sequence>
<feature type="region of interest" description="Disordered" evidence="1">
    <location>
        <begin position="1"/>
        <end position="97"/>
    </location>
</feature>
<keyword evidence="3" id="KW-1185">Reference proteome</keyword>
<gene>
    <name evidence="2" type="ORF">N1851_001541</name>
</gene>
<feature type="region of interest" description="Disordered" evidence="1">
    <location>
        <begin position="133"/>
        <end position="573"/>
    </location>
</feature>
<feature type="compositionally biased region" description="Polar residues" evidence="1">
    <location>
        <begin position="216"/>
        <end position="232"/>
    </location>
</feature>
<feature type="compositionally biased region" description="Basic and acidic residues" evidence="1">
    <location>
        <begin position="557"/>
        <end position="573"/>
    </location>
</feature>
<comment type="caution">
    <text evidence="2">The sequence shown here is derived from an EMBL/GenBank/DDBJ whole genome shotgun (WGS) entry which is preliminary data.</text>
</comment>
<feature type="compositionally biased region" description="Basic and acidic residues" evidence="1">
    <location>
        <begin position="233"/>
        <end position="257"/>
    </location>
</feature>
<organism evidence="2 3">
    <name type="scientific">Merluccius polli</name>
    <name type="common">Benguela hake</name>
    <name type="synonym">Merluccius cadenati</name>
    <dbReference type="NCBI Taxonomy" id="89951"/>
    <lineage>
        <taxon>Eukaryota</taxon>
        <taxon>Metazoa</taxon>
        <taxon>Chordata</taxon>
        <taxon>Craniata</taxon>
        <taxon>Vertebrata</taxon>
        <taxon>Euteleostomi</taxon>
        <taxon>Actinopterygii</taxon>
        <taxon>Neopterygii</taxon>
        <taxon>Teleostei</taxon>
        <taxon>Neoteleostei</taxon>
        <taxon>Acanthomorphata</taxon>
        <taxon>Zeiogadaria</taxon>
        <taxon>Gadariae</taxon>
        <taxon>Gadiformes</taxon>
        <taxon>Gadoidei</taxon>
        <taxon>Merlucciidae</taxon>
        <taxon>Merluccius</taxon>
    </lineage>
</organism>
<feature type="compositionally biased region" description="Basic and acidic residues" evidence="1">
    <location>
        <begin position="375"/>
        <end position="388"/>
    </location>
</feature>
<dbReference type="AlphaFoldDB" id="A0AA47P9E6"/>
<feature type="compositionally biased region" description="Basic and acidic residues" evidence="1">
    <location>
        <begin position="529"/>
        <end position="546"/>
    </location>
</feature>
<feature type="compositionally biased region" description="Polar residues" evidence="1">
    <location>
        <begin position="198"/>
        <end position="208"/>
    </location>
</feature>
<feature type="compositionally biased region" description="Low complexity" evidence="1">
    <location>
        <begin position="182"/>
        <end position="197"/>
    </location>
</feature>
<accession>A0AA47P9E6</accession>
<feature type="compositionally biased region" description="Acidic residues" evidence="1">
    <location>
        <begin position="432"/>
        <end position="442"/>
    </location>
</feature>
<feature type="compositionally biased region" description="Basic and acidic residues" evidence="1">
    <location>
        <begin position="415"/>
        <end position="431"/>
    </location>
</feature>
<evidence type="ECO:0000256" key="1">
    <source>
        <dbReference type="SAM" id="MobiDB-lite"/>
    </source>
</evidence>
<feature type="compositionally biased region" description="Polar residues" evidence="1">
    <location>
        <begin position="23"/>
        <end position="41"/>
    </location>
</feature>